<dbReference type="InterPro" id="IPR010406">
    <property type="entry name" value="DUF1003"/>
</dbReference>
<dbReference type="STRING" id="1178515.SY83_16925"/>
<evidence type="ECO:0000313" key="3">
    <source>
        <dbReference type="EMBL" id="ANE48988.1"/>
    </source>
</evidence>
<protein>
    <recommendedName>
        <fullName evidence="5">DUF1003 domain-containing protein</fullName>
    </recommendedName>
</protein>
<keyword evidence="2" id="KW-0472">Membrane</keyword>
<proteinExistence type="predicted"/>
<evidence type="ECO:0000256" key="2">
    <source>
        <dbReference type="SAM" id="Phobius"/>
    </source>
</evidence>
<dbReference type="EMBL" id="CP011388">
    <property type="protein sequence ID" value="ANE48988.1"/>
    <property type="molecule type" value="Genomic_DNA"/>
</dbReference>
<dbReference type="KEGG" id="pswu:SY83_16925"/>
<dbReference type="OrthoDB" id="9795736at2"/>
<keyword evidence="2" id="KW-1133">Transmembrane helix</keyword>
<dbReference type="PANTHER" id="PTHR41386:SF1">
    <property type="entry name" value="MEMBRANE PROTEIN"/>
    <property type="match status" value="1"/>
</dbReference>
<sequence length="165" mass="19373">MRTLDSEELLLRELEQYPRKKINKDDVHRVAKMVNEYQGKIKAYLHEQQEKKASRLDRFADRVAIFGGSWWFVAILALVLMIWLIMDSGRTSMFMLSFSLSIFTAFQAALIQLSQNRQAAKDKQEQMLDIAINYKAEQENLEIQEMLNEINNRLTDLEKKLEEDG</sequence>
<dbReference type="Pfam" id="PF06210">
    <property type="entry name" value="DUF1003"/>
    <property type="match status" value="1"/>
</dbReference>
<dbReference type="PANTHER" id="PTHR41386">
    <property type="entry name" value="INTEGRAL MEMBRANE PROTEIN-RELATED"/>
    <property type="match status" value="1"/>
</dbReference>
<dbReference type="PATRIC" id="fig|1178515.4.peg.3404"/>
<reference evidence="3 4" key="1">
    <citation type="submission" date="2015-01" db="EMBL/GenBank/DDBJ databases">
        <title>Paenibacillus swuensis/DY6/whole genome sequencing.</title>
        <authorList>
            <person name="Kim M.K."/>
            <person name="Srinivasan S."/>
            <person name="Lee J.-J."/>
        </authorList>
    </citation>
    <scope>NUCLEOTIDE SEQUENCE [LARGE SCALE GENOMIC DNA]</scope>
    <source>
        <strain evidence="3 4">DY6</strain>
    </source>
</reference>
<feature type="transmembrane region" description="Helical" evidence="2">
    <location>
        <begin position="92"/>
        <end position="113"/>
    </location>
</feature>
<feature type="transmembrane region" description="Helical" evidence="2">
    <location>
        <begin position="63"/>
        <end position="86"/>
    </location>
</feature>
<organism evidence="3 4">
    <name type="scientific">Paenibacillus swuensis</name>
    <dbReference type="NCBI Taxonomy" id="1178515"/>
    <lineage>
        <taxon>Bacteria</taxon>
        <taxon>Bacillati</taxon>
        <taxon>Bacillota</taxon>
        <taxon>Bacilli</taxon>
        <taxon>Bacillales</taxon>
        <taxon>Paenibacillaceae</taxon>
        <taxon>Paenibacillus</taxon>
    </lineage>
</organism>
<name>A0A172TPL8_9BACL</name>
<keyword evidence="2" id="KW-0812">Transmembrane</keyword>
<evidence type="ECO:0000313" key="4">
    <source>
        <dbReference type="Proteomes" id="UP000076927"/>
    </source>
</evidence>
<dbReference type="Proteomes" id="UP000076927">
    <property type="component" value="Chromosome"/>
</dbReference>
<evidence type="ECO:0000256" key="1">
    <source>
        <dbReference type="SAM" id="Coils"/>
    </source>
</evidence>
<gene>
    <name evidence="3" type="ORF">SY83_16925</name>
</gene>
<accession>A0A172TPL8</accession>
<keyword evidence="4" id="KW-1185">Reference proteome</keyword>
<keyword evidence="1" id="KW-0175">Coiled coil</keyword>
<dbReference type="AlphaFoldDB" id="A0A172TPL8"/>
<feature type="coiled-coil region" evidence="1">
    <location>
        <begin position="133"/>
        <end position="163"/>
    </location>
</feature>
<evidence type="ECO:0008006" key="5">
    <source>
        <dbReference type="Google" id="ProtNLM"/>
    </source>
</evidence>